<sequence>MADKGIKGSLRHQLFMHQYLHEVSERKKTGEEFSAMKPQTHAEFHEVAEQHTEVGKAVKARCGGDLSEDGSDDGNDDIKVIKVTPVTDAEAPLEEWLTLIEGRIVDVAAQTTLTNFSEGLLTPDAKIAGEANNLKKQVINGMLANLVDESGLHPVELMVELDVIGAKIKEVANWEEQIYALANHYAKQRQKSVKVLVPLHYWVRPAHIKAMTMHARETLYVLHVEANGMARTQVYAYHNVRISTDDYIESGTVETMDTRDAMQLFRALTQGGILPTVLILQWLNTGNHFQAVIYDQDKYAAYTKRTDGMEKTRNKILANSGRVELDAEPYDHLKTTKAAVRKLKGTRKAARVLYSRTASMDSRVESNSSSEATEGDRDSE</sequence>
<evidence type="ECO:0000313" key="2">
    <source>
        <dbReference type="EnsemblProtists" id="Phyra82857"/>
    </source>
</evidence>
<dbReference type="VEuPathDB" id="FungiDB:KRP22_2826"/>
<evidence type="ECO:0000256" key="1">
    <source>
        <dbReference type="SAM" id="MobiDB-lite"/>
    </source>
</evidence>
<dbReference type="AlphaFoldDB" id="H3GYQ7"/>
<accession>H3GYQ7</accession>
<name>H3GYQ7_PHYRM</name>
<keyword evidence="3" id="KW-1185">Reference proteome</keyword>
<dbReference type="EMBL" id="DS566076">
    <property type="status" value="NOT_ANNOTATED_CDS"/>
    <property type="molecule type" value="Genomic_DNA"/>
</dbReference>
<dbReference type="OMA" id="HVEANGM"/>
<reference evidence="2" key="2">
    <citation type="submission" date="2015-06" db="UniProtKB">
        <authorList>
            <consortium name="EnsemblProtists"/>
        </authorList>
    </citation>
    <scope>IDENTIFICATION</scope>
    <source>
        <strain evidence="2">Pr102</strain>
    </source>
</reference>
<feature type="compositionally biased region" description="Polar residues" evidence="1">
    <location>
        <begin position="358"/>
        <end position="372"/>
    </location>
</feature>
<dbReference type="InParanoid" id="H3GYQ7"/>
<dbReference type="EnsemblProtists" id="Phyra82857">
    <property type="protein sequence ID" value="Phyra82857"/>
    <property type="gene ID" value="Phyra82857"/>
</dbReference>
<reference evidence="3" key="1">
    <citation type="journal article" date="2006" name="Science">
        <title>Phytophthora genome sequences uncover evolutionary origins and mechanisms of pathogenesis.</title>
        <authorList>
            <person name="Tyler B.M."/>
            <person name="Tripathy S."/>
            <person name="Zhang X."/>
            <person name="Dehal P."/>
            <person name="Jiang R.H."/>
            <person name="Aerts A."/>
            <person name="Arredondo F.D."/>
            <person name="Baxter L."/>
            <person name="Bensasson D."/>
            <person name="Beynon J.L."/>
            <person name="Chapman J."/>
            <person name="Damasceno C.M."/>
            <person name="Dorrance A.E."/>
            <person name="Dou D."/>
            <person name="Dickerman A.W."/>
            <person name="Dubchak I.L."/>
            <person name="Garbelotto M."/>
            <person name="Gijzen M."/>
            <person name="Gordon S.G."/>
            <person name="Govers F."/>
            <person name="Grunwald N.J."/>
            <person name="Huang W."/>
            <person name="Ivors K.L."/>
            <person name="Jones R.W."/>
            <person name="Kamoun S."/>
            <person name="Krampis K."/>
            <person name="Lamour K.H."/>
            <person name="Lee M.K."/>
            <person name="McDonald W.H."/>
            <person name="Medina M."/>
            <person name="Meijer H.J."/>
            <person name="Nordberg E.K."/>
            <person name="Maclean D.J."/>
            <person name="Ospina-Giraldo M.D."/>
            <person name="Morris P.F."/>
            <person name="Phuntumart V."/>
            <person name="Putnam N.H."/>
            <person name="Rash S."/>
            <person name="Rose J.K."/>
            <person name="Sakihama Y."/>
            <person name="Salamov A.A."/>
            <person name="Savidor A."/>
            <person name="Scheuring C.F."/>
            <person name="Smith B.M."/>
            <person name="Sobral B.W."/>
            <person name="Terry A."/>
            <person name="Torto-Alalibo T.A."/>
            <person name="Win J."/>
            <person name="Xu Z."/>
            <person name="Zhang H."/>
            <person name="Grigoriev I.V."/>
            <person name="Rokhsar D.S."/>
            <person name="Boore J.L."/>
        </authorList>
    </citation>
    <scope>NUCLEOTIDE SEQUENCE [LARGE SCALE GENOMIC DNA]</scope>
    <source>
        <strain evidence="3">Pr102</strain>
    </source>
</reference>
<proteinExistence type="predicted"/>
<protein>
    <submittedName>
        <fullName evidence="2">Uncharacterized protein</fullName>
    </submittedName>
</protein>
<dbReference type="eggNOG" id="ENOG502RGBV">
    <property type="taxonomic scope" value="Eukaryota"/>
</dbReference>
<dbReference type="Proteomes" id="UP000005238">
    <property type="component" value="Unassembled WGS sequence"/>
</dbReference>
<feature type="region of interest" description="Disordered" evidence="1">
    <location>
        <begin position="358"/>
        <end position="380"/>
    </location>
</feature>
<evidence type="ECO:0000313" key="3">
    <source>
        <dbReference type="Proteomes" id="UP000005238"/>
    </source>
</evidence>
<dbReference type="HOGENOM" id="CLU_728586_0_0_1"/>
<organism evidence="2 3">
    <name type="scientific">Phytophthora ramorum</name>
    <name type="common">Sudden oak death agent</name>
    <dbReference type="NCBI Taxonomy" id="164328"/>
    <lineage>
        <taxon>Eukaryota</taxon>
        <taxon>Sar</taxon>
        <taxon>Stramenopiles</taxon>
        <taxon>Oomycota</taxon>
        <taxon>Peronosporomycetes</taxon>
        <taxon>Peronosporales</taxon>
        <taxon>Peronosporaceae</taxon>
        <taxon>Phytophthora</taxon>
    </lineage>
</organism>